<dbReference type="Pfam" id="PF22660">
    <property type="entry name" value="RS_preATP-grasp-like"/>
    <property type="match status" value="1"/>
</dbReference>
<dbReference type="OrthoDB" id="15425at2759"/>
<dbReference type="PANTHER" id="PTHR11609:SF5">
    <property type="entry name" value="PHOSPHORIBOSYLAMINOIMIDAZOLE CARBOXYLASE"/>
    <property type="match status" value="1"/>
</dbReference>
<dbReference type="STRING" id="27349.A0A0L6U664"/>
<dbReference type="PANTHER" id="PTHR11609">
    <property type="entry name" value="PURINE BIOSYNTHESIS PROTEIN 6/7, PUR6/7"/>
    <property type="match status" value="1"/>
</dbReference>
<evidence type="ECO:0000313" key="2">
    <source>
        <dbReference type="EMBL" id="KNZ43822.1"/>
    </source>
</evidence>
<proteinExistence type="predicted"/>
<evidence type="ECO:0000313" key="3">
    <source>
        <dbReference type="Proteomes" id="UP000037035"/>
    </source>
</evidence>
<keyword evidence="3" id="KW-1185">Reference proteome</keyword>
<feature type="domain" description="PurT/PurK-like preATP-grasp" evidence="1">
    <location>
        <begin position="9"/>
        <end position="125"/>
    </location>
</feature>
<feature type="non-terminal residue" evidence="2">
    <location>
        <position position="1"/>
    </location>
</feature>
<accession>A0A0L6U664</accession>
<organism evidence="2 3">
    <name type="scientific">Puccinia sorghi</name>
    <dbReference type="NCBI Taxonomy" id="27349"/>
    <lineage>
        <taxon>Eukaryota</taxon>
        <taxon>Fungi</taxon>
        <taxon>Dikarya</taxon>
        <taxon>Basidiomycota</taxon>
        <taxon>Pucciniomycotina</taxon>
        <taxon>Pucciniomycetes</taxon>
        <taxon>Pucciniales</taxon>
        <taxon>Pucciniaceae</taxon>
        <taxon>Puccinia</taxon>
    </lineage>
</organism>
<dbReference type="Proteomes" id="UP000037035">
    <property type="component" value="Unassembled WGS sequence"/>
</dbReference>
<name>A0A0L6U664_9BASI</name>
<evidence type="ECO:0000259" key="1">
    <source>
        <dbReference type="Pfam" id="PF22660"/>
    </source>
</evidence>
<protein>
    <recommendedName>
        <fullName evidence="1">PurT/PurK-like preATP-grasp domain-containing protein</fullName>
    </recommendedName>
</protein>
<sequence>NGRTSDWCIGIVVGGGQLGRMMVQAAVWLGVEMITLDKEHSPASQVSNPISIDSQHAPEFKHQIGSFNSVEDIEKLSKLVDIITIEIEHVNVAILKTLLKNHQLGRSKKNPIKIYPHPDVIEIIQDKYRQKLFL</sequence>
<gene>
    <name evidence="2" type="ORF">VP01_9834g1</name>
</gene>
<dbReference type="InterPro" id="IPR016185">
    <property type="entry name" value="PreATP-grasp_dom_sf"/>
</dbReference>
<feature type="non-terminal residue" evidence="2">
    <location>
        <position position="134"/>
    </location>
</feature>
<dbReference type="SUPFAM" id="SSF52440">
    <property type="entry name" value="PreATP-grasp domain"/>
    <property type="match status" value="1"/>
</dbReference>
<comment type="caution">
    <text evidence="2">The sequence shown here is derived from an EMBL/GenBank/DDBJ whole genome shotgun (WGS) entry which is preliminary data.</text>
</comment>
<dbReference type="VEuPathDB" id="FungiDB:VP01_9834g1"/>
<dbReference type="Gene3D" id="3.40.50.20">
    <property type="match status" value="1"/>
</dbReference>
<reference evidence="2 3" key="1">
    <citation type="submission" date="2015-08" db="EMBL/GenBank/DDBJ databases">
        <title>Next Generation Sequencing and Analysis of the Genome of Puccinia sorghi L Schw, the Causal Agent of Maize Common Rust.</title>
        <authorList>
            <person name="Rochi L."/>
            <person name="Burguener G."/>
            <person name="Darino M."/>
            <person name="Turjanski A."/>
            <person name="Kreff E."/>
            <person name="Dieguez M.J."/>
            <person name="Sacco F."/>
        </authorList>
    </citation>
    <scope>NUCLEOTIDE SEQUENCE [LARGE SCALE GENOMIC DNA]</scope>
    <source>
        <strain evidence="2 3">RO10H11247</strain>
    </source>
</reference>
<dbReference type="AlphaFoldDB" id="A0A0L6U664"/>
<dbReference type="EMBL" id="LAVV01015530">
    <property type="protein sequence ID" value="KNZ43822.1"/>
    <property type="molecule type" value="Genomic_DNA"/>
</dbReference>
<dbReference type="InterPro" id="IPR054350">
    <property type="entry name" value="PurT/PurK_preATP-grasp"/>
</dbReference>